<sequence>MRRMAAIDAQTWWLSAKVPNDQFLLYGFAGVPEDLGAALAEVQDRARRCPDLLLRAGDDCRLTYPAWEPRAVGEDQFVVHGDEFFWNECLDVVAGLADRQLDATVAAWRVHVFPHVRALPGADTGAVAVLQISHALADGTRASALAAWLFGRPAPVAPVAQPRLLAARLPGRAVVAARTQRELVGDTESGAVPPPAPSRPVLHSNAAPAGRRWVRTLVRHRSQIPGPTVTVGVLAAISSGLGEQLRESGESGEDIRALGAEVPMAKMGIRLAHNHFGNVGIGLYPELGTADRIARISADFADRRRRAAHPAMAAADQAFAATPAPLLRWGVAQFDPTVRAPMVTGNTVVSSVNRGDADLSFGGLPVVVTAGYPSLSLMMGLTHGVHGIGDTVAISVHAAQSAVADIDSYLARLDEALGD</sequence>
<evidence type="ECO:0000256" key="1">
    <source>
        <dbReference type="SAM" id="MobiDB-lite"/>
    </source>
</evidence>
<protein>
    <submittedName>
        <fullName evidence="3">DUF1298 domain-containing protein</fullName>
    </submittedName>
</protein>
<evidence type="ECO:0000259" key="2">
    <source>
        <dbReference type="Pfam" id="PF06974"/>
    </source>
</evidence>
<dbReference type="RefSeq" id="WP_217160208.1">
    <property type="nucleotide sequence ID" value="NZ_VOMB01000023.1"/>
</dbReference>
<evidence type="ECO:0000313" key="4">
    <source>
        <dbReference type="Proteomes" id="UP000812982"/>
    </source>
</evidence>
<evidence type="ECO:0000313" key="3">
    <source>
        <dbReference type="EMBL" id="MBU9766349.1"/>
    </source>
</evidence>
<feature type="domain" description="O-acyltransferase WSD1 C-terminal" evidence="2">
    <location>
        <begin position="289"/>
        <end position="417"/>
    </location>
</feature>
<name>A0ABS6KRT9_9MYCO</name>
<proteinExistence type="predicted"/>
<reference evidence="3 4" key="1">
    <citation type="journal article" date="2021" name="Sci. Rep.">
        <title>Phenotypic and genomic hallmarks of a novel, potentially pathogenic rapidly growing Mycobacterium species related to the Mycobacterium fortuitum complex.</title>
        <authorList>
            <person name="Gharbi R."/>
            <person name="Khanna V."/>
            <person name="Frigui W."/>
            <person name="Mhenni B."/>
            <person name="Brosch R."/>
            <person name="Mardassi H."/>
        </authorList>
    </citation>
    <scope>NUCLEOTIDE SEQUENCE [LARGE SCALE GENOMIC DNA]</scope>
    <source>
        <strain evidence="3 4">TNTM28</strain>
    </source>
</reference>
<dbReference type="EMBL" id="VOMB01000023">
    <property type="protein sequence ID" value="MBU9766349.1"/>
    <property type="molecule type" value="Genomic_DNA"/>
</dbReference>
<organism evidence="3 4">
    <name type="scientific">[Mycobacterium] fortunisiensis</name>
    <dbReference type="NCBI Taxonomy" id="2600579"/>
    <lineage>
        <taxon>Bacteria</taxon>
        <taxon>Bacillati</taxon>
        <taxon>Actinomycetota</taxon>
        <taxon>Actinomycetes</taxon>
        <taxon>Mycobacteriales</taxon>
        <taxon>Mycobacteriaceae</taxon>
        <taxon>Mycolicibacterium</taxon>
    </lineage>
</organism>
<dbReference type="Proteomes" id="UP000812982">
    <property type="component" value="Unassembled WGS sequence"/>
</dbReference>
<feature type="region of interest" description="Disordered" evidence="1">
    <location>
        <begin position="185"/>
        <end position="204"/>
    </location>
</feature>
<dbReference type="Pfam" id="PF06974">
    <property type="entry name" value="WS_DGAT_C"/>
    <property type="match status" value="1"/>
</dbReference>
<comment type="caution">
    <text evidence="3">The sequence shown here is derived from an EMBL/GenBank/DDBJ whole genome shotgun (WGS) entry which is preliminary data.</text>
</comment>
<accession>A0ABS6KRT9</accession>
<keyword evidence="4" id="KW-1185">Reference proteome</keyword>
<gene>
    <name evidence="3" type="ORF">FR943_21200</name>
</gene>
<dbReference type="InterPro" id="IPR009721">
    <property type="entry name" value="O-acyltransferase_WSD1_C"/>
</dbReference>